<sequence length="627" mass="65409">MKLAKTIFIAVSLLPCTRHAVADPINSAPKGQSFTQTRNPGELARSGTMAADIGKSIDALSRQIQNPDIQGASASGLDVTTSMAKANGAAVAHTLANHLGRMLSPLDFGAKCNATIDDHVALSTALAYAMATGNSLTFPSGQYCVNNAPIHISSGAGNIVDINFNSGGVVTTTGSDFLVFDGSNVPKMSGFNIHDGIFFDTAGKAKFVTVQNTKEFFGYFQSSIHGMSVPNKDPRDPNASVVPAGAGSLFYGQNVAHFSIYRNYGSFSRAFTEFTGVAKAVGTTGADQYSSDSDVYDNSVQGVYTQGSVAVRIHDHVQGIFVSRNRFLTFGYGVYMAPADHTGSEGMEIVDNGLNVKYGGIWIQGGLNIVSRNNLQAAAHPSFIGYSIGSATASSVYSVITDNGANSLGGQPTQTTPVYQLYVSDGSIVTGNQTSGIWHGTCMTITTLEDTVSQTTISNNNCWQSGTINIFGGWNGNNNIYNASVGSPTTVNLSNTTNEAITSVTPPNGAFYINGLATVKTTLQAKSLVLGNSVPATKTAPAFYARLAYVNADPATHNISIGDATAATTYGGLLFMQSYTKSTLLSKVKGVEGGMALCSDCAGGSAQPVIYSRGQWAPILLGAPLGP</sequence>
<dbReference type="AlphaFoldDB" id="A0A1B6VHS3"/>
<organism evidence="2 3">
    <name type="scientific">Gluconobacter cerinus</name>
    <dbReference type="NCBI Taxonomy" id="38307"/>
    <lineage>
        <taxon>Bacteria</taxon>
        <taxon>Pseudomonadati</taxon>
        <taxon>Pseudomonadota</taxon>
        <taxon>Alphaproteobacteria</taxon>
        <taxon>Acetobacterales</taxon>
        <taxon>Acetobacteraceae</taxon>
        <taxon>Gluconobacter</taxon>
    </lineage>
</organism>
<gene>
    <name evidence="2" type="ORF">A0123_02509</name>
</gene>
<dbReference type="PATRIC" id="fig|38307.3.peg.2617"/>
<dbReference type="Proteomes" id="UP000077786">
    <property type="component" value="Unassembled WGS sequence"/>
</dbReference>
<proteinExistence type="predicted"/>
<evidence type="ECO:0000313" key="3">
    <source>
        <dbReference type="Proteomes" id="UP000077786"/>
    </source>
</evidence>
<protein>
    <recommendedName>
        <fullName evidence="4">Pectate lyase superfamily protein</fullName>
    </recommendedName>
</protein>
<evidence type="ECO:0000256" key="1">
    <source>
        <dbReference type="SAM" id="SignalP"/>
    </source>
</evidence>
<feature type="chain" id="PRO_5008589968" description="Pectate lyase superfamily protein" evidence="1">
    <location>
        <begin position="21"/>
        <end position="627"/>
    </location>
</feature>
<accession>A0A1B6VHS3</accession>
<dbReference type="InterPro" id="IPR012334">
    <property type="entry name" value="Pectin_lyas_fold"/>
</dbReference>
<name>A0A1B6VHS3_9PROT</name>
<evidence type="ECO:0000313" key="2">
    <source>
        <dbReference type="EMBL" id="OAJ66775.1"/>
    </source>
</evidence>
<reference evidence="2 3" key="1">
    <citation type="submission" date="2016-03" db="EMBL/GenBank/DDBJ databases">
        <title>Draft genome sequence of Gluconobacter cerinus strain CECT 9110.</title>
        <authorList>
            <person name="Sainz F."/>
            <person name="Mas A."/>
            <person name="Torija M.J."/>
        </authorList>
    </citation>
    <scope>NUCLEOTIDE SEQUENCE [LARGE SCALE GENOMIC DNA]</scope>
    <source>
        <strain evidence="2 3">CECT 9110</strain>
    </source>
</reference>
<dbReference type="Gene3D" id="2.160.20.10">
    <property type="entry name" value="Single-stranded right-handed beta-helix, Pectin lyase-like"/>
    <property type="match status" value="1"/>
</dbReference>
<feature type="signal peptide" evidence="1">
    <location>
        <begin position="1"/>
        <end position="20"/>
    </location>
</feature>
<keyword evidence="1" id="KW-0732">Signal</keyword>
<dbReference type="RefSeq" id="WP_157091229.1">
    <property type="nucleotide sequence ID" value="NZ_LUTU01000013.1"/>
</dbReference>
<dbReference type="EMBL" id="LUTU01000013">
    <property type="protein sequence ID" value="OAJ66775.1"/>
    <property type="molecule type" value="Genomic_DNA"/>
</dbReference>
<evidence type="ECO:0008006" key="4">
    <source>
        <dbReference type="Google" id="ProtNLM"/>
    </source>
</evidence>
<comment type="caution">
    <text evidence="2">The sequence shown here is derived from an EMBL/GenBank/DDBJ whole genome shotgun (WGS) entry which is preliminary data.</text>
</comment>
<dbReference type="OrthoDB" id="6502305at2"/>